<organism evidence="3 4">
    <name type="scientific">Ophiobolus disseminans</name>
    <dbReference type="NCBI Taxonomy" id="1469910"/>
    <lineage>
        <taxon>Eukaryota</taxon>
        <taxon>Fungi</taxon>
        <taxon>Dikarya</taxon>
        <taxon>Ascomycota</taxon>
        <taxon>Pezizomycotina</taxon>
        <taxon>Dothideomycetes</taxon>
        <taxon>Pleosporomycetidae</taxon>
        <taxon>Pleosporales</taxon>
        <taxon>Pleosporineae</taxon>
        <taxon>Phaeosphaeriaceae</taxon>
        <taxon>Ophiobolus</taxon>
    </lineage>
</organism>
<accession>A0A6A6ZCM4</accession>
<feature type="coiled-coil region" evidence="1">
    <location>
        <begin position="92"/>
        <end position="127"/>
    </location>
</feature>
<keyword evidence="4" id="KW-1185">Reference proteome</keyword>
<evidence type="ECO:0000256" key="2">
    <source>
        <dbReference type="SAM" id="MobiDB-lite"/>
    </source>
</evidence>
<dbReference type="OrthoDB" id="3796976at2759"/>
<gene>
    <name evidence="3" type="ORF">CC86DRAFT_240186</name>
</gene>
<name>A0A6A6ZCM4_9PLEO</name>
<dbReference type="Proteomes" id="UP000799424">
    <property type="component" value="Unassembled WGS sequence"/>
</dbReference>
<reference evidence="3" key="1">
    <citation type="journal article" date="2020" name="Stud. Mycol.">
        <title>101 Dothideomycetes genomes: a test case for predicting lifestyles and emergence of pathogens.</title>
        <authorList>
            <person name="Haridas S."/>
            <person name="Albert R."/>
            <person name="Binder M."/>
            <person name="Bloem J."/>
            <person name="Labutti K."/>
            <person name="Salamov A."/>
            <person name="Andreopoulos B."/>
            <person name="Baker S."/>
            <person name="Barry K."/>
            <person name="Bills G."/>
            <person name="Bluhm B."/>
            <person name="Cannon C."/>
            <person name="Castanera R."/>
            <person name="Culley D."/>
            <person name="Daum C."/>
            <person name="Ezra D."/>
            <person name="Gonzalez J."/>
            <person name="Henrissat B."/>
            <person name="Kuo A."/>
            <person name="Liang C."/>
            <person name="Lipzen A."/>
            <person name="Lutzoni F."/>
            <person name="Magnuson J."/>
            <person name="Mondo S."/>
            <person name="Nolan M."/>
            <person name="Ohm R."/>
            <person name="Pangilinan J."/>
            <person name="Park H.-J."/>
            <person name="Ramirez L."/>
            <person name="Alfaro M."/>
            <person name="Sun H."/>
            <person name="Tritt A."/>
            <person name="Yoshinaga Y."/>
            <person name="Zwiers L.-H."/>
            <person name="Turgeon B."/>
            <person name="Goodwin S."/>
            <person name="Spatafora J."/>
            <person name="Crous P."/>
            <person name="Grigoriev I."/>
        </authorList>
    </citation>
    <scope>NUCLEOTIDE SEQUENCE</scope>
    <source>
        <strain evidence="3">CBS 113818</strain>
    </source>
</reference>
<evidence type="ECO:0000313" key="4">
    <source>
        <dbReference type="Proteomes" id="UP000799424"/>
    </source>
</evidence>
<dbReference type="EMBL" id="MU006250">
    <property type="protein sequence ID" value="KAF2818608.1"/>
    <property type="molecule type" value="Genomic_DNA"/>
</dbReference>
<feature type="region of interest" description="Disordered" evidence="2">
    <location>
        <begin position="1"/>
        <end position="23"/>
    </location>
</feature>
<keyword evidence="1" id="KW-0175">Coiled coil</keyword>
<evidence type="ECO:0008006" key="5">
    <source>
        <dbReference type="Google" id="ProtNLM"/>
    </source>
</evidence>
<sequence length="138" mass="15602">MPKEPSACSVRAPRKASSTTERRVRAARVQESGLEMSFRCQRCEEKNLRCFVDTVSGRCAGCISVAADCSLFVSEEDWEKVAREKREKRLVLARLEAATAQARVELLEVEDREMEYLRRDLKILEVQDRASEASGSST</sequence>
<proteinExistence type="predicted"/>
<dbReference type="AlphaFoldDB" id="A0A6A6ZCM4"/>
<evidence type="ECO:0000256" key="1">
    <source>
        <dbReference type="SAM" id="Coils"/>
    </source>
</evidence>
<feature type="non-terminal residue" evidence="3">
    <location>
        <position position="138"/>
    </location>
</feature>
<protein>
    <recommendedName>
        <fullName evidence="5">Zn(2)-C6 fungal-type domain-containing protein</fullName>
    </recommendedName>
</protein>
<evidence type="ECO:0000313" key="3">
    <source>
        <dbReference type="EMBL" id="KAF2818608.1"/>
    </source>
</evidence>